<dbReference type="InterPro" id="IPR057326">
    <property type="entry name" value="KR_dom"/>
</dbReference>
<keyword evidence="6" id="KW-0521">NADP</keyword>
<feature type="domain" description="Enoyl reductase (ER)" evidence="12">
    <location>
        <begin position="269"/>
        <end position="588"/>
    </location>
</feature>
<dbReference type="AlphaFoldDB" id="A0A7R9PU23"/>
<evidence type="ECO:0000256" key="9">
    <source>
        <dbReference type="ARBA" id="ARBA00023160"/>
    </source>
</evidence>
<proteinExistence type="predicted"/>
<dbReference type="InterPro" id="IPR011032">
    <property type="entry name" value="GroES-like_sf"/>
</dbReference>
<keyword evidence="14" id="KW-1185">Reference proteome</keyword>
<dbReference type="Pfam" id="PF00107">
    <property type="entry name" value="ADH_zinc_N"/>
    <property type="match status" value="1"/>
</dbReference>
<dbReference type="SUPFAM" id="SSF53474">
    <property type="entry name" value="alpha/beta-Hydrolases"/>
    <property type="match status" value="1"/>
</dbReference>
<keyword evidence="10" id="KW-0511">Multifunctional enzyme</keyword>
<sequence length="1192" mass="134891">MFQMIDDNNNMKSTRDMTKVLNEIQEKPEYNLSKDTIQKNERLIRSLVDIVSENFITINELKVTEINLSSNLFVKEVDQFITQFRDVMDVYKSKAIEWDPKDDIPLKPSHLVIMKDTQDLWQRDLETLIQHLYDSIQTNGFLLSVLRYKFTDPEIAFMSITGATEIQTEDLDCQAEHNVDNVWLVANDSCINGIIEPGGENCRYIFHMDTNTDTNIDFNTKPYSDILANDLVANVIKGGKLGTYRHIKLPTDYDKCLSNDYHLNCGQIKDLSGLQWYDSRCIPEMTEQFNINNLSIGKTRVEIYCAGITFHDVMLATGRIPAGPEQLFIDCSLGCEYVGRRVDTGERVMGIDMGRTFATSLNASIHSMTTIPEHWSMADAATILSTYSTLYYALFKRANLQKGESILIHSGAGGVGQAALNICKHYECDIYATVGTEEKKQFLMTEYNIPENKIFNSRDILFKNQIKEATKGRGVDIVLNSLSGDKLDASYECVANNGRIVEIGKYDMISNKQLGMFDFIRNIQLIGVSFEFVVMDDIHFFTEFYDWVHKNSKNGCVRPLNYTVFKAKDADKAFRFMTTGKHIGKVVIKMRDEETERQTFKSIKPALNMTVTVKTYFDPNKVYIITGGLGGFGLELIPWMQYSGARKFVVTSSFKYFASEWFVSTANGFTIEGTRELLEESRKLGPIGGLFHLAVNLNDSLLENISIEQFCSSIDTKHKIFANLDQLTRQLDYKLDYFVVFSSLACGKGNAGQSNYAFGNSMCERICEERRRDGLHGLAIQYGPIGDVGVFADSSDQVLAMTTLRKQRINSCCDVLDKLLAIKQPIVTSYIKVYQMKETGSKQKRMVAELWRALGIDPETTPNHLTLGMLKDYESGNVVKIKQYMDDIKRAKANLIKQKFIIPCGAYVRLNNVAPGFGGKPVYFMPTFRLNFSMFEELAAKLNRPAIGLNWTREVSKFTTFKQVSEYYVKLLQTLEPTGRYDVVGYLDSALICSKLLLKGAADRAVIVDVISDQRFRDQQLTEDQMLEIMLGIIANDIPDVFRAKITRELKHMADVRAKVKHVVNELVDFAGGTGSQLVATDMEEIMHIMLARIGMFSAYRQRKKVKLASKLKNVLVKRWAKMTGKLVLIKPFKSDLIEDLDELLEASRDVYLLPGSKDTTDTIHIELVDSPTGGVDLMAAEISEMIGAALK</sequence>
<keyword evidence="5" id="KW-0276">Fatty acid metabolism</keyword>
<name>A0A7R9PU23_9ACAR</name>
<organism evidence="13">
    <name type="scientific">Medioppia subpectinata</name>
    <dbReference type="NCBI Taxonomy" id="1979941"/>
    <lineage>
        <taxon>Eukaryota</taxon>
        <taxon>Metazoa</taxon>
        <taxon>Ecdysozoa</taxon>
        <taxon>Arthropoda</taxon>
        <taxon>Chelicerata</taxon>
        <taxon>Arachnida</taxon>
        <taxon>Acari</taxon>
        <taxon>Acariformes</taxon>
        <taxon>Sarcoptiformes</taxon>
        <taxon>Oribatida</taxon>
        <taxon>Brachypylina</taxon>
        <taxon>Oppioidea</taxon>
        <taxon>Oppiidae</taxon>
        <taxon>Medioppia</taxon>
    </lineage>
</organism>
<evidence type="ECO:0000256" key="6">
    <source>
        <dbReference type="ARBA" id="ARBA00022857"/>
    </source>
</evidence>
<evidence type="ECO:0000256" key="2">
    <source>
        <dbReference type="ARBA" id="ARBA00022516"/>
    </source>
</evidence>
<protein>
    <submittedName>
        <fullName evidence="13">Uncharacterized protein</fullName>
    </submittedName>
</protein>
<keyword evidence="4" id="KW-0808">Transferase</keyword>
<dbReference type="GO" id="GO:0004312">
    <property type="term" value="F:fatty acid synthase activity"/>
    <property type="evidence" value="ECO:0007669"/>
    <property type="project" value="TreeGrafter"/>
</dbReference>
<dbReference type="EMBL" id="OC854781">
    <property type="protein sequence ID" value="CAD7620335.1"/>
    <property type="molecule type" value="Genomic_DNA"/>
</dbReference>
<dbReference type="InterPro" id="IPR049391">
    <property type="entry name" value="FAS_pseudo-KR"/>
</dbReference>
<evidence type="ECO:0000256" key="10">
    <source>
        <dbReference type="ARBA" id="ARBA00023268"/>
    </source>
</evidence>
<keyword evidence="1" id="KW-0596">Phosphopantetheine</keyword>
<dbReference type="InterPro" id="IPR013149">
    <property type="entry name" value="ADH-like_C"/>
</dbReference>
<evidence type="ECO:0000256" key="3">
    <source>
        <dbReference type="ARBA" id="ARBA00022553"/>
    </source>
</evidence>
<evidence type="ECO:0000259" key="12">
    <source>
        <dbReference type="SMART" id="SM00829"/>
    </source>
</evidence>
<gene>
    <name evidence="13" type="ORF">OSB1V03_LOCUS825</name>
</gene>
<evidence type="ECO:0000256" key="8">
    <source>
        <dbReference type="ARBA" id="ARBA00023098"/>
    </source>
</evidence>
<dbReference type="Gene3D" id="3.40.50.1820">
    <property type="entry name" value="alpha/beta hydrolase"/>
    <property type="match status" value="1"/>
</dbReference>
<keyword evidence="3" id="KW-0597">Phosphoprotein</keyword>
<dbReference type="PANTHER" id="PTHR43775">
    <property type="entry name" value="FATTY ACID SYNTHASE"/>
    <property type="match status" value="1"/>
</dbReference>
<dbReference type="FunFam" id="3.40.50.720:FF:000209">
    <property type="entry name" value="Polyketide synthase Pks12"/>
    <property type="match status" value="1"/>
</dbReference>
<dbReference type="Pfam" id="PF21149">
    <property type="entry name" value="FAS_pseudo-KR"/>
    <property type="match status" value="1"/>
</dbReference>
<dbReference type="InterPro" id="IPR036291">
    <property type="entry name" value="NAD(P)-bd_dom_sf"/>
</dbReference>
<evidence type="ECO:0000259" key="11">
    <source>
        <dbReference type="SMART" id="SM00822"/>
    </source>
</evidence>
<dbReference type="SMART" id="SM00822">
    <property type="entry name" value="PKS_KR"/>
    <property type="match status" value="1"/>
</dbReference>
<keyword evidence="9" id="KW-0275">Fatty acid biosynthesis</keyword>
<dbReference type="Gene3D" id="3.40.50.720">
    <property type="entry name" value="NAD(P)-binding Rossmann-like Domain"/>
    <property type="match status" value="1"/>
</dbReference>
<evidence type="ECO:0000313" key="14">
    <source>
        <dbReference type="Proteomes" id="UP000759131"/>
    </source>
</evidence>
<keyword evidence="8" id="KW-0443">Lipid metabolism</keyword>
<dbReference type="InterPro" id="IPR050091">
    <property type="entry name" value="PKS_NRPS_Biosynth_Enz"/>
</dbReference>
<evidence type="ECO:0000256" key="4">
    <source>
        <dbReference type="ARBA" id="ARBA00022679"/>
    </source>
</evidence>
<accession>A0A7R9PU23</accession>
<dbReference type="CDD" id="cd05195">
    <property type="entry name" value="enoyl_red"/>
    <property type="match status" value="1"/>
</dbReference>
<dbReference type="InterPro" id="IPR013968">
    <property type="entry name" value="PKS_KR"/>
</dbReference>
<dbReference type="OrthoDB" id="3509362at2759"/>
<dbReference type="Pfam" id="PF08659">
    <property type="entry name" value="KR"/>
    <property type="match status" value="1"/>
</dbReference>
<keyword evidence="7" id="KW-0560">Oxidoreductase</keyword>
<dbReference type="SUPFAM" id="SSF50129">
    <property type="entry name" value="GroES-like"/>
    <property type="match status" value="1"/>
</dbReference>
<keyword evidence="2" id="KW-0444">Lipid biosynthesis</keyword>
<dbReference type="GO" id="GO:0016491">
    <property type="term" value="F:oxidoreductase activity"/>
    <property type="evidence" value="ECO:0007669"/>
    <property type="project" value="UniProtKB-KW"/>
</dbReference>
<evidence type="ECO:0000256" key="1">
    <source>
        <dbReference type="ARBA" id="ARBA00022450"/>
    </source>
</evidence>
<reference evidence="13" key="1">
    <citation type="submission" date="2020-11" db="EMBL/GenBank/DDBJ databases">
        <authorList>
            <person name="Tran Van P."/>
        </authorList>
    </citation>
    <scope>NUCLEOTIDE SEQUENCE</scope>
</reference>
<feature type="domain" description="Ketoreductase" evidence="11">
    <location>
        <begin position="621"/>
        <end position="788"/>
    </location>
</feature>
<evidence type="ECO:0000256" key="7">
    <source>
        <dbReference type="ARBA" id="ARBA00023002"/>
    </source>
</evidence>
<dbReference type="SMART" id="SM00829">
    <property type="entry name" value="PKS_ER"/>
    <property type="match status" value="1"/>
</dbReference>
<evidence type="ECO:0000313" key="13">
    <source>
        <dbReference type="EMBL" id="CAD7620335.1"/>
    </source>
</evidence>
<dbReference type="EMBL" id="CAJPIZ010000206">
    <property type="protein sequence ID" value="CAG2100765.1"/>
    <property type="molecule type" value="Genomic_DNA"/>
</dbReference>
<dbReference type="Gene3D" id="3.90.180.10">
    <property type="entry name" value="Medium-chain alcohol dehydrogenases, catalytic domain"/>
    <property type="match status" value="1"/>
</dbReference>
<dbReference type="PANTHER" id="PTHR43775:SF7">
    <property type="entry name" value="FATTY ACID SYNTHASE"/>
    <property type="match status" value="1"/>
</dbReference>
<dbReference type="GO" id="GO:0006633">
    <property type="term" value="P:fatty acid biosynthetic process"/>
    <property type="evidence" value="ECO:0007669"/>
    <property type="project" value="UniProtKB-KW"/>
</dbReference>
<dbReference type="InterPro" id="IPR020843">
    <property type="entry name" value="ER"/>
</dbReference>
<dbReference type="Proteomes" id="UP000759131">
    <property type="component" value="Unassembled WGS sequence"/>
</dbReference>
<evidence type="ECO:0000256" key="5">
    <source>
        <dbReference type="ARBA" id="ARBA00022832"/>
    </source>
</evidence>
<dbReference type="InterPro" id="IPR029058">
    <property type="entry name" value="AB_hydrolase_fold"/>
</dbReference>
<dbReference type="SUPFAM" id="SSF51735">
    <property type="entry name" value="NAD(P)-binding Rossmann-fold domains"/>
    <property type="match status" value="2"/>
</dbReference>